<keyword evidence="3 5" id="KW-0687">Ribonucleoprotein</keyword>
<dbReference type="NCBIfam" id="TIGR01023">
    <property type="entry name" value="rpmG_bact"/>
    <property type="match status" value="1"/>
</dbReference>
<reference evidence="6 7" key="1">
    <citation type="journal article" date="2014" name="Genome Announc.">
        <title>Complete Genome Sequence of Mycoplasma bovoculi Strain M165/69T (ATCC 29104).</title>
        <authorList>
            <person name="Calcutt M.J."/>
            <person name="Foecking M.F."/>
        </authorList>
    </citation>
    <scope>NUCLEOTIDE SEQUENCE [LARGE SCALE GENOMIC DNA]</scope>
    <source>
        <strain evidence="6">M165/69</strain>
    </source>
</reference>
<evidence type="ECO:0000256" key="1">
    <source>
        <dbReference type="ARBA" id="ARBA00007596"/>
    </source>
</evidence>
<keyword evidence="7" id="KW-1185">Reference proteome</keyword>
<evidence type="ECO:0000313" key="7">
    <source>
        <dbReference type="Proteomes" id="UP000019229"/>
    </source>
</evidence>
<dbReference type="EMBL" id="CP007154">
    <property type="protein sequence ID" value="AHH45514.1"/>
    <property type="molecule type" value="Genomic_DNA"/>
</dbReference>
<keyword evidence="2 5" id="KW-0689">Ribosomal protein</keyword>
<dbReference type="Proteomes" id="UP000019229">
    <property type="component" value="Chromosome"/>
</dbReference>
<dbReference type="GO" id="GO:0005737">
    <property type="term" value="C:cytoplasm"/>
    <property type="evidence" value="ECO:0007669"/>
    <property type="project" value="UniProtKB-ARBA"/>
</dbReference>
<proteinExistence type="inferred from homology"/>
<dbReference type="NCBIfam" id="NF001764">
    <property type="entry name" value="PRK00504.1"/>
    <property type="match status" value="1"/>
</dbReference>
<name>W5UTF9_9BACT</name>
<dbReference type="GO" id="GO:0005840">
    <property type="term" value="C:ribosome"/>
    <property type="evidence" value="ECO:0007669"/>
    <property type="project" value="UniProtKB-KW"/>
</dbReference>
<dbReference type="InterPro" id="IPR001705">
    <property type="entry name" value="Ribosomal_bL33"/>
</dbReference>
<dbReference type="RefSeq" id="WP_084626659.1">
    <property type="nucleotide sequence ID" value="NZ_CP007154.1"/>
</dbReference>
<dbReference type="GO" id="GO:1990904">
    <property type="term" value="C:ribonucleoprotein complex"/>
    <property type="evidence" value="ECO:0007669"/>
    <property type="project" value="UniProtKB-KW"/>
</dbReference>
<dbReference type="AlphaFoldDB" id="W5UTF9"/>
<dbReference type="GO" id="GO:0003735">
    <property type="term" value="F:structural constituent of ribosome"/>
    <property type="evidence" value="ECO:0007669"/>
    <property type="project" value="InterPro"/>
</dbReference>
<dbReference type="HOGENOM" id="CLU_190949_0_1_14"/>
<dbReference type="SUPFAM" id="SSF57829">
    <property type="entry name" value="Zn-binding ribosomal proteins"/>
    <property type="match status" value="1"/>
</dbReference>
<gene>
    <name evidence="6" type="primary">rpmG-2</name>
    <name evidence="5" type="synonym">rpmG</name>
    <name evidence="6" type="ORF">MYB_02565</name>
</gene>
<dbReference type="Pfam" id="PF00471">
    <property type="entry name" value="Ribosomal_L33"/>
    <property type="match status" value="1"/>
</dbReference>
<evidence type="ECO:0000256" key="3">
    <source>
        <dbReference type="ARBA" id="ARBA00023274"/>
    </source>
</evidence>
<dbReference type="KEGG" id="mbc:MYB_02565"/>
<evidence type="ECO:0000256" key="5">
    <source>
        <dbReference type="HAMAP-Rule" id="MF_00294"/>
    </source>
</evidence>
<dbReference type="STRING" id="743966.MYB_02565"/>
<evidence type="ECO:0000256" key="2">
    <source>
        <dbReference type="ARBA" id="ARBA00022980"/>
    </source>
</evidence>
<dbReference type="HAMAP" id="MF_00294">
    <property type="entry name" value="Ribosomal_bL33"/>
    <property type="match status" value="1"/>
</dbReference>
<dbReference type="OrthoDB" id="197660at2"/>
<dbReference type="GO" id="GO:0006412">
    <property type="term" value="P:translation"/>
    <property type="evidence" value="ECO:0007669"/>
    <property type="project" value="UniProtKB-UniRule"/>
</dbReference>
<comment type="similarity">
    <text evidence="1 5">Belongs to the bacterial ribosomal protein bL33 family.</text>
</comment>
<evidence type="ECO:0000313" key="6">
    <source>
        <dbReference type="EMBL" id="AHH45514.1"/>
    </source>
</evidence>
<protein>
    <recommendedName>
        <fullName evidence="4 5">Large ribosomal subunit protein bL33</fullName>
    </recommendedName>
</protein>
<sequence length="46" mass="5375">MKKKILLSCSVCNSRNYSTNKSISERLVLQKFCSKCNAKRLHKEEK</sequence>
<evidence type="ECO:0000256" key="4">
    <source>
        <dbReference type="ARBA" id="ARBA00035176"/>
    </source>
</evidence>
<accession>W5UTF9</accession>
<dbReference type="InterPro" id="IPR038584">
    <property type="entry name" value="Ribosomal_bL33_sf"/>
</dbReference>
<organism evidence="6 7">
    <name type="scientific">Mesomycoplasma bovoculi M165/69</name>
    <dbReference type="NCBI Taxonomy" id="743966"/>
    <lineage>
        <taxon>Bacteria</taxon>
        <taxon>Bacillati</taxon>
        <taxon>Mycoplasmatota</taxon>
        <taxon>Mycoplasmoidales</taxon>
        <taxon>Metamycoplasmataceae</taxon>
        <taxon>Mesomycoplasma</taxon>
    </lineage>
</organism>
<dbReference type="Gene3D" id="2.20.28.120">
    <property type="entry name" value="Ribosomal protein L33"/>
    <property type="match status" value="1"/>
</dbReference>
<dbReference type="InterPro" id="IPR011332">
    <property type="entry name" value="Ribosomal_zn-bd"/>
</dbReference>